<gene>
    <name evidence="10" type="ORF">Aiant_26960</name>
</gene>
<feature type="transmembrane region" description="Helical" evidence="7">
    <location>
        <begin position="157"/>
        <end position="176"/>
    </location>
</feature>
<evidence type="ECO:0000259" key="8">
    <source>
        <dbReference type="PROSITE" id="PS50893"/>
    </source>
</evidence>
<evidence type="ECO:0000256" key="1">
    <source>
        <dbReference type="ARBA" id="ARBA00004651"/>
    </source>
</evidence>
<dbReference type="RefSeq" id="WP_189334405.1">
    <property type="nucleotide sequence ID" value="NZ_AP023356.1"/>
</dbReference>
<keyword evidence="5 7" id="KW-1133">Transmembrane helix</keyword>
<comment type="subcellular location">
    <subcellularLocation>
        <location evidence="1">Cell membrane</location>
        <topology evidence="1">Multi-pass membrane protein</topology>
    </subcellularLocation>
</comment>
<evidence type="ECO:0000256" key="5">
    <source>
        <dbReference type="ARBA" id="ARBA00022989"/>
    </source>
</evidence>
<evidence type="ECO:0000256" key="2">
    <source>
        <dbReference type="ARBA" id="ARBA00022692"/>
    </source>
</evidence>
<dbReference type="GO" id="GO:0005524">
    <property type="term" value="F:ATP binding"/>
    <property type="evidence" value="ECO:0007669"/>
    <property type="project" value="UniProtKB-KW"/>
</dbReference>
<feature type="transmembrane region" description="Helical" evidence="7">
    <location>
        <begin position="280"/>
        <end position="298"/>
    </location>
</feature>
<dbReference type="Gene3D" id="1.20.1560.10">
    <property type="entry name" value="ABC transporter type 1, transmembrane domain"/>
    <property type="match status" value="1"/>
</dbReference>
<feature type="transmembrane region" description="Helical" evidence="7">
    <location>
        <begin position="127"/>
        <end position="151"/>
    </location>
</feature>
<name>A0ABM7LRW5_9ACTN</name>
<evidence type="ECO:0000256" key="6">
    <source>
        <dbReference type="ARBA" id="ARBA00023136"/>
    </source>
</evidence>
<dbReference type="SUPFAM" id="SSF90123">
    <property type="entry name" value="ABC transporter transmembrane region"/>
    <property type="match status" value="1"/>
</dbReference>
<dbReference type="InterPro" id="IPR011527">
    <property type="entry name" value="ABC1_TM_dom"/>
</dbReference>
<organism evidence="10 11">
    <name type="scientific">Actinoplanes ianthinogenes</name>
    <dbReference type="NCBI Taxonomy" id="122358"/>
    <lineage>
        <taxon>Bacteria</taxon>
        <taxon>Bacillati</taxon>
        <taxon>Actinomycetota</taxon>
        <taxon>Actinomycetes</taxon>
        <taxon>Micromonosporales</taxon>
        <taxon>Micromonosporaceae</taxon>
        <taxon>Actinoplanes</taxon>
    </lineage>
</organism>
<dbReference type="InterPro" id="IPR003593">
    <property type="entry name" value="AAA+_ATPase"/>
</dbReference>
<accession>A0ABM7LRW5</accession>
<evidence type="ECO:0000259" key="9">
    <source>
        <dbReference type="PROSITE" id="PS50929"/>
    </source>
</evidence>
<keyword evidence="2 7" id="KW-0812">Transmembrane</keyword>
<keyword evidence="3" id="KW-0547">Nucleotide-binding</keyword>
<feature type="transmembrane region" description="Helical" evidence="7">
    <location>
        <begin position="12"/>
        <end position="33"/>
    </location>
</feature>
<dbReference type="EMBL" id="AP023356">
    <property type="protein sequence ID" value="BCJ42039.1"/>
    <property type="molecule type" value="Genomic_DNA"/>
</dbReference>
<feature type="transmembrane region" description="Helical" evidence="7">
    <location>
        <begin position="53"/>
        <end position="78"/>
    </location>
</feature>
<dbReference type="InterPro" id="IPR003439">
    <property type="entry name" value="ABC_transporter-like_ATP-bd"/>
</dbReference>
<dbReference type="PANTHER" id="PTHR43394">
    <property type="entry name" value="ATP-DEPENDENT PERMEASE MDL1, MITOCHONDRIAL"/>
    <property type="match status" value="1"/>
</dbReference>
<dbReference type="InterPro" id="IPR017871">
    <property type="entry name" value="ABC_transporter-like_CS"/>
</dbReference>
<keyword evidence="11" id="KW-1185">Reference proteome</keyword>
<dbReference type="Pfam" id="PF00005">
    <property type="entry name" value="ABC_tran"/>
    <property type="match status" value="1"/>
</dbReference>
<dbReference type="PROSITE" id="PS00211">
    <property type="entry name" value="ABC_TRANSPORTER_1"/>
    <property type="match status" value="1"/>
</dbReference>
<feature type="transmembrane region" description="Helical" evidence="7">
    <location>
        <begin position="237"/>
        <end position="260"/>
    </location>
</feature>
<dbReference type="PROSITE" id="PS50893">
    <property type="entry name" value="ABC_TRANSPORTER_2"/>
    <property type="match status" value="1"/>
</dbReference>
<sequence>MLIKLLRAHLRPYWNTIGLIVLFQFLQTLATLYLPTLNADIIDNGVIKGDTDYVMRVGGGMLGITVLQIAAQAVAVYFGARTAMAVGRDLRTSIFSQVQRFSTREVGQFGAPSLITRTTNDVLQIQMLVLLTFTLMVSAPIMCVGGIVLALRQDVPLSALLLVIIPLLIGVVGLIISRMRPLFRSLQVKLDRVNQVMREQITGIRVIRAFVRDEREQARYEVANDDLTQVSLKAGKIMALMFPTVLLIVNVSSVAVLWFGGHRIDDGAMQVGALTAFLSYLMQILMSIMMATFMFIMIPRAEVCAERIQEVVTTESSVTPPTAPVTEVTGKGELELRAVSFRYPGAEAAVLSDVRLIARPREVTAIIGSTGSGKTTLLNLIPRLFDATEGSVLVDGVDVRELDPDLLSRIVGIVPQRPYLFTGTVASNLRYGNPDATDEELWEALEIAQGRDFVERMDGQLDAPIAQGGTNVSGGQRQRLAIARALVHRPEIYLFDDSFSALDYATDAALRAALTEHIADATVVIVAQRVSTIRDADRIVVLDDGKVVGTGTHEELMDGNPTYREIVLSQLTEQEAAA</sequence>
<protein>
    <submittedName>
        <fullName evidence="10">Multidrug ABC transporter ATP-binding protein</fullName>
    </submittedName>
</protein>
<evidence type="ECO:0000313" key="11">
    <source>
        <dbReference type="Proteomes" id="UP000676967"/>
    </source>
</evidence>
<keyword evidence="4 10" id="KW-0067">ATP-binding</keyword>
<proteinExistence type="predicted"/>
<evidence type="ECO:0000256" key="7">
    <source>
        <dbReference type="SAM" id="Phobius"/>
    </source>
</evidence>
<dbReference type="SUPFAM" id="SSF52540">
    <property type="entry name" value="P-loop containing nucleoside triphosphate hydrolases"/>
    <property type="match status" value="1"/>
</dbReference>
<reference evidence="10 11" key="1">
    <citation type="submission" date="2020-08" db="EMBL/GenBank/DDBJ databases">
        <title>Whole genome shotgun sequence of Actinoplanes ianthinogenes NBRC 13996.</title>
        <authorList>
            <person name="Komaki H."/>
            <person name="Tamura T."/>
        </authorList>
    </citation>
    <scope>NUCLEOTIDE SEQUENCE [LARGE SCALE GENOMIC DNA]</scope>
    <source>
        <strain evidence="10 11">NBRC 13996</strain>
    </source>
</reference>
<keyword evidence="6 7" id="KW-0472">Membrane</keyword>
<dbReference type="InterPro" id="IPR036640">
    <property type="entry name" value="ABC1_TM_sf"/>
</dbReference>
<dbReference type="InterPro" id="IPR027417">
    <property type="entry name" value="P-loop_NTPase"/>
</dbReference>
<evidence type="ECO:0000256" key="3">
    <source>
        <dbReference type="ARBA" id="ARBA00022741"/>
    </source>
</evidence>
<evidence type="ECO:0000256" key="4">
    <source>
        <dbReference type="ARBA" id="ARBA00022840"/>
    </source>
</evidence>
<dbReference type="SMART" id="SM00382">
    <property type="entry name" value="AAA"/>
    <property type="match status" value="1"/>
</dbReference>
<dbReference type="Gene3D" id="3.40.50.300">
    <property type="entry name" value="P-loop containing nucleotide triphosphate hydrolases"/>
    <property type="match status" value="1"/>
</dbReference>
<feature type="domain" description="ABC transporter" evidence="8">
    <location>
        <begin position="334"/>
        <end position="569"/>
    </location>
</feature>
<feature type="domain" description="ABC transmembrane type-1" evidence="9">
    <location>
        <begin position="19"/>
        <end position="300"/>
    </location>
</feature>
<evidence type="ECO:0000313" key="10">
    <source>
        <dbReference type="EMBL" id="BCJ42039.1"/>
    </source>
</evidence>
<dbReference type="PROSITE" id="PS50929">
    <property type="entry name" value="ABC_TM1F"/>
    <property type="match status" value="1"/>
</dbReference>
<dbReference type="Pfam" id="PF00664">
    <property type="entry name" value="ABC_membrane"/>
    <property type="match status" value="1"/>
</dbReference>
<dbReference type="Proteomes" id="UP000676967">
    <property type="component" value="Chromosome"/>
</dbReference>
<dbReference type="CDD" id="cd18548">
    <property type="entry name" value="ABC_6TM_Tm287_like"/>
    <property type="match status" value="1"/>
</dbReference>
<dbReference type="PANTHER" id="PTHR43394:SF1">
    <property type="entry name" value="ATP-BINDING CASSETTE SUB-FAMILY B MEMBER 10, MITOCHONDRIAL"/>
    <property type="match status" value="1"/>
</dbReference>
<dbReference type="InterPro" id="IPR039421">
    <property type="entry name" value="Type_1_exporter"/>
</dbReference>